<dbReference type="Pfam" id="PF20236">
    <property type="entry name" value="DUF6593"/>
    <property type="match status" value="1"/>
</dbReference>
<accession>A0A9P7J281</accession>
<gene>
    <name evidence="2" type="ORF">HD556DRAFT_1457809</name>
</gene>
<dbReference type="EMBL" id="JABBWE010000011">
    <property type="protein sequence ID" value="KAG1799321.1"/>
    <property type="molecule type" value="Genomic_DNA"/>
</dbReference>
<dbReference type="InterPro" id="IPR046528">
    <property type="entry name" value="DUF6593"/>
</dbReference>
<reference evidence="2" key="1">
    <citation type="journal article" date="2020" name="New Phytol.">
        <title>Comparative genomics reveals dynamic genome evolution in host specialist ectomycorrhizal fungi.</title>
        <authorList>
            <person name="Lofgren L.A."/>
            <person name="Nguyen N.H."/>
            <person name="Vilgalys R."/>
            <person name="Ruytinx J."/>
            <person name="Liao H.L."/>
            <person name="Branco S."/>
            <person name="Kuo A."/>
            <person name="LaButti K."/>
            <person name="Lipzen A."/>
            <person name="Andreopoulos W."/>
            <person name="Pangilinan J."/>
            <person name="Riley R."/>
            <person name="Hundley H."/>
            <person name="Na H."/>
            <person name="Barry K."/>
            <person name="Grigoriev I.V."/>
            <person name="Stajich J.E."/>
            <person name="Kennedy P.G."/>
        </authorList>
    </citation>
    <scope>NUCLEOTIDE SEQUENCE</scope>
    <source>
        <strain evidence="2">S12</strain>
    </source>
</reference>
<evidence type="ECO:0000259" key="1">
    <source>
        <dbReference type="Pfam" id="PF20236"/>
    </source>
</evidence>
<evidence type="ECO:0000313" key="3">
    <source>
        <dbReference type="Proteomes" id="UP000719766"/>
    </source>
</evidence>
<sequence length="225" mass="25185">MDSQITLVDTDPDSELAPPDPAFGATTILDFDSNINARRLTNATVRGQNHIRYSVGTVRTGLAGMSRKTIFSQGERILATVQRRNIIPDVLTLGGETMRLGGWLKTPIFSSLPASFREGRETYLWKKGRDGRIDLYKGSGADTSTIARFYPSDFAVTRDRRRITYRAHLDLRAEADLIREKVFISCVLIVQKRKNAKVKEQDLVSVNSNELGLIFFYAIAPVLGF</sequence>
<feature type="domain" description="DUF6593" evidence="1">
    <location>
        <begin position="40"/>
        <end position="194"/>
    </location>
</feature>
<organism evidence="2 3">
    <name type="scientific">Suillus plorans</name>
    <dbReference type="NCBI Taxonomy" id="116603"/>
    <lineage>
        <taxon>Eukaryota</taxon>
        <taxon>Fungi</taxon>
        <taxon>Dikarya</taxon>
        <taxon>Basidiomycota</taxon>
        <taxon>Agaricomycotina</taxon>
        <taxon>Agaricomycetes</taxon>
        <taxon>Agaricomycetidae</taxon>
        <taxon>Boletales</taxon>
        <taxon>Suillineae</taxon>
        <taxon>Suillaceae</taxon>
        <taxon>Suillus</taxon>
    </lineage>
</organism>
<evidence type="ECO:0000313" key="2">
    <source>
        <dbReference type="EMBL" id="KAG1799321.1"/>
    </source>
</evidence>
<comment type="caution">
    <text evidence="2">The sequence shown here is derived from an EMBL/GenBank/DDBJ whole genome shotgun (WGS) entry which is preliminary data.</text>
</comment>
<proteinExistence type="predicted"/>
<dbReference type="AlphaFoldDB" id="A0A9P7J281"/>
<dbReference type="OrthoDB" id="3256331at2759"/>
<dbReference type="Proteomes" id="UP000719766">
    <property type="component" value="Unassembled WGS sequence"/>
</dbReference>
<dbReference type="GeneID" id="64601929"/>
<keyword evidence="3" id="KW-1185">Reference proteome</keyword>
<protein>
    <recommendedName>
        <fullName evidence="1">DUF6593 domain-containing protein</fullName>
    </recommendedName>
</protein>
<dbReference type="RefSeq" id="XP_041163720.1">
    <property type="nucleotide sequence ID" value="XM_041308165.1"/>
</dbReference>
<name>A0A9P7J281_9AGAM</name>